<evidence type="ECO:0000256" key="2">
    <source>
        <dbReference type="ARBA" id="ARBA00022692"/>
    </source>
</evidence>
<dbReference type="RefSeq" id="WP_038047521.1">
    <property type="nucleotide sequence ID" value="NZ_JMFG01000008.1"/>
</dbReference>
<evidence type="ECO:0000313" key="7">
    <source>
        <dbReference type="EMBL" id="KDA54309.1"/>
    </source>
</evidence>
<feature type="transmembrane region" description="Helical" evidence="6">
    <location>
        <begin position="20"/>
        <end position="40"/>
    </location>
</feature>
<dbReference type="Gene3D" id="3.30.1150.10">
    <property type="match status" value="1"/>
</dbReference>
<evidence type="ECO:0000256" key="4">
    <source>
        <dbReference type="ARBA" id="ARBA00023136"/>
    </source>
</evidence>
<accession>A0A062XXZ4</accession>
<keyword evidence="8" id="KW-1185">Reference proteome</keyword>
<dbReference type="STRING" id="1312852.EG19_11355"/>
<name>A0A062XXZ4_9BACT</name>
<evidence type="ECO:0000256" key="6">
    <source>
        <dbReference type="SAM" id="Phobius"/>
    </source>
</evidence>
<comment type="caution">
    <text evidence="7">The sequence shown here is derived from an EMBL/GenBank/DDBJ whole genome shotgun (WGS) entry which is preliminary data.</text>
</comment>
<organism evidence="7 8">
    <name type="scientific">Thermoanaerobaculum aquaticum</name>
    <dbReference type="NCBI Taxonomy" id="1312852"/>
    <lineage>
        <taxon>Bacteria</taxon>
        <taxon>Pseudomonadati</taxon>
        <taxon>Acidobacteriota</taxon>
        <taxon>Thermoanaerobaculia</taxon>
        <taxon>Thermoanaerobaculales</taxon>
        <taxon>Thermoanaerobaculaceae</taxon>
        <taxon>Thermoanaerobaculum</taxon>
    </lineage>
</organism>
<sequence length="242" mass="24645">MTDPVSEELARRAAEPIPWRGALVVAVGLHFLAFAALLVASRPSRKALSLPAVKVHLAPMVSVPGPAAAPAGGEPKAEPLMPAAKTAPPAKPAKTTPPAKVAAATKATVGKKADQRPAAVESAAGGSGTAASAATAGAASGLGLAESEGEGPPFPYQYYLERVLGAIEQNWFKPPAPPGTRCRVRCRIGRSGELKEAGLEEPSGVGAFDRAALRAVYAAAPFPPLPQGFGGSELILHLEFVE</sequence>
<keyword evidence="4 6" id="KW-0472">Membrane</keyword>
<evidence type="ECO:0000256" key="3">
    <source>
        <dbReference type="ARBA" id="ARBA00022989"/>
    </source>
</evidence>
<dbReference type="AlphaFoldDB" id="A0A062XXZ4"/>
<evidence type="ECO:0000256" key="5">
    <source>
        <dbReference type="SAM" id="MobiDB-lite"/>
    </source>
</evidence>
<evidence type="ECO:0000256" key="1">
    <source>
        <dbReference type="ARBA" id="ARBA00004167"/>
    </source>
</evidence>
<reference evidence="7 8" key="1">
    <citation type="submission" date="2014-04" db="EMBL/GenBank/DDBJ databases">
        <title>The Genome Sequence of Thermoanaerobaculum aquaticum MP-01, The First Cultivated Group 23 Acidobacterium.</title>
        <authorList>
            <person name="Stamps B.W."/>
            <person name="Losey N.A."/>
            <person name="Lawson P.A."/>
            <person name="Stevenson B.S."/>
        </authorList>
    </citation>
    <scope>NUCLEOTIDE SEQUENCE [LARGE SCALE GENOMIC DNA]</scope>
    <source>
        <strain evidence="7 8">MP-01</strain>
    </source>
</reference>
<dbReference type="NCBIfam" id="TIGR01352">
    <property type="entry name" value="tonB_Cterm"/>
    <property type="match status" value="1"/>
</dbReference>
<dbReference type="InterPro" id="IPR006260">
    <property type="entry name" value="TonB/TolA_C"/>
</dbReference>
<dbReference type="GO" id="GO:0016020">
    <property type="term" value="C:membrane"/>
    <property type="evidence" value="ECO:0007669"/>
    <property type="project" value="UniProtKB-SubCell"/>
</dbReference>
<dbReference type="SUPFAM" id="SSF74653">
    <property type="entry name" value="TolA/TonB C-terminal domain"/>
    <property type="match status" value="1"/>
</dbReference>
<evidence type="ECO:0000313" key="8">
    <source>
        <dbReference type="Proteomes" id="UP000027284"/>
    </source>
</evidence>
<proteinExistence type="predicted"/>
<dbReference type="EMBL" id="JMFG01000008">
    <property type="protein sequence ID" value="KDA54309.1"/>
    <property type="molecule type" value="Genomic_DNA"/>
</dbReference>
<gene>
    <name evidence="7" type="ORF">EG19_11355</name>
</gene>
<feature type="region of interest" description="Disordered" evidence="5">
    <location>
        <begin position="67"/>
        <end position="130"/>
    </location>
</feature>
<dbReference type="Proteomes" id="UP000027284">
    <property type="component" value="Unassembled WGS sequence"/>
</dbReference>
<dbReference type="Pfam" id="PF13103">
    <property type="entry name" value="TonB_2"/>
    <property type="match status" value="1"/>
</dbReference>
<comment type="subcellular location">
    <subcellularLocation>
        <location evidence="1">Membrane</location>
        <topology evidence="1">Single-pass membrane protein</topology>
    </subcellularLocation>
</comment>
<evidence type="ECO:0008006" key="9">
    <source>
        <dbReference type="Google" id="ProtNLM"/>
    </source>
</evidence>
<protein>
    <recommendedName>
        <fullName evidence="9">TonB C-terminal domain-containing protein</fullName>
    </recommendedName>
</protein>
<feature type="compositionally biased region" description="Low complexity" evidence="5">
    <location>
        <begin position="118"/>
        <end position="130"/>
    </location>
</feature>
<keyword evidence="3 6" id="KW-1133">Transmembrane helix</keyword>
<keyword evidence="2 6" id="KW-0812">Transmembrane</keyword>
<feature type="compositionally biased region" description="Low complexity" evidence="5">
    <location>
        <begin position="67"/>
        <end position="110"/>
    </location>
</feature>